<dbReference type="PANTHER" id="PTHR47331">
    <property type="entry name" value="PHD-TYPE DOMAIN-CONTAINING PROTEIN"/>
    <property type="match status" value="1"/>
</dbReference>
<dbReference type="InterPro" id="IPR036397">
    <property type="entry name" value="RNaseH_sf"/>
</dbReference>
<proteinExistence type="predicted"/>
<dbReference type="Pfam" id="PF17921">
    <property type="entry name" value="Integrase_H2C2"/>
    <property type="match status" value="1"/>
</dbReference>
<dbReference type="InterPro" id="IPR021109">
    <property type="entry name" value="Peptidase_aspartic_dom_sf"/>
</dbReference>
<feature type="coiled-coil region" evidence="1">
    <location>
        <begin position="221"/>
        <end position="248"/>
    </location>
</feature>
<reference evidence="3 4" key="1">
    <citation type="submission" date="2023-09" db="EMBL/GenBank/DDBJ databases">
        <title>Nesidiocoris tenuis whole genome shotgun sequence.</title>
        <authorList>
            <person name="Shibata T."/>
            <person name="Shimoda M."/>
            <person name="Kobayashi T."/>
            <person name="Uehara T."/>
        </authorList>
    </citation>
    <scope>NUCLEOTIDE SEQUENCE [LARGE SCALE GENOMIC DNA]</scope>
    <source>
        <strain evidence="3 4">Japan</strain>
    </source>
</reference>
<dbReference type="Gene3D" id="3.30.70.270">
    <property type="match status" value="1"/>
</dbReference>
<dbReference type="Pfam" id="PF18701">
    <property type="entry name" value="DUF5641"/>
    <property type="match status" value="1"/>
</dbReference>
<gene>
    <name evidence="3" type="ORF">NTJ_01332</name>
</gene>
<name>A0ABN7A8C3_9HEMI</name>
<dbReference type="InterPro" id="IPR040676">
    <property type="entry name" value="DUF5641"/>
</dbReference>
<dbReference type="EMBL" id="AP028909">
    <property type="protein sequence ID" value="BES88526.1"/>
    <property type="molecule type" value="Genomic_DNA"/>
</dbReference>
<evidence type="ECO:0000313" key="3">
    <source>
        <dbReference type="EMBL" id="BES88526.1"/>
    </source>
</evidence>
<feature type="domain" description="Integrase catalytic" evidence="2">
    <location>
        <begin position="1406"/>
        <end position="1585"/>
    </location>
</feature>
<protein>
    <submittedName>
        <fullName evidence="3">Retrotransposon protein</fullName>
    </submittedName>
</protein>
<evidence type="ECO:0000256" key="1">
    <source>
        <dbReference type="SAM" id="Coils"/>
    </source>
</evidence>
<dbReference type="Pfam" id="PF05380">
    <property type="entry name" value="Peptidase_A17"/>
    <property type="match status" value="1"/>
</dbReference>
<sequence length="1758" mass="201420">MATSLEKAKEDLSRLRAQRSQLRRLFTNQAKLIESSLKDRNLDDIHEDFGKLDDRANRLFGLEAAVSELLFTCGEDESTITEEFDTAEEYRDKYSSLCSKRSRLLVPDRGNNISSTPVPDSKNLKLPKLVPKQYDGSLKDWIQFWAIFERIHMSDEYDDSTKFQYLIMFTTENSPARELIESFPPLPENYHKAINQLKSRFGREELLIELYVRELLKLVLIRAKENQALSLRTLYDKLETQLRALETLGVTSDKFTYFLTPLIESALPDAILKDWEKENSTRQAAKEFDGQKQEENSDKMQNLLSFLRREVESEERLALARDAFSDGVTHDTSSSSVTPKGSKRFFNAKKEVNNSQLCTAAGLINNVKPQKLNTCLFCDGSHSSDNCMKVRDRPFEEINALVREKGACFGCLKKGHSKRFCRAFVRCILCEGRHYPILCPNRKEAKSMEKRQSQVPNRVEQNLLNSNSTQVLMQTLLVKVRSEKTEILARLLFDSGSQRSYITKRLASRMSYQPIDEEKLVHMLFGGTKTEKSHNLYKLRIKNASSDYSCNFDVLDTDVICQGIPSVTQGQWMSELRDKGIEIVDTQNEPVEILVGADIAGKLMTGRKEILSCGLIAFETLIGWTLMGKVKRENSNFMTNFTMLNTNLSATELWRLDVLGIEDPVETKSKAEMAAAAQHQFNETTKILDDGRYEVELPWLEGHPPLPTNYEIAKSRLESTVKKLKLIDMVDDYENIFKEWMADGVIEEANDTEQVIGHYLPHRPVFKPNSSTPIRPVFDASAHGKGQPSLNQCLNKGPNLIELIPLVLLRFRLNRYGVIADIKRAFLQISLKEEDREFLKFLWYSNGQLKTYRHCRVVFGVNSSPFLLGAVLNHLMERCAQMVDEGKLFFSPQVIRKLQDGWYVDNAVVSVSSSQELEQFIHESTEILRQAQFELRGWENSDPSLESSTNTAVLGIRWDRKEDVLMINVPELDLGKYEDSVTRRNILSAYQQIFDPIGVTSAVTLVPKVLIQKTWVSGSGWDTEVEEDIKREFIEWLTELPELRHIKIPRHVSFEEPRLSLHTFCDASQNAFAAVSFLRVEREDEVLVHILAAKSRVASINRITIPRLELLAACIGARLASNVVKELNGDMEKFFWSDSTTVLAWLRRETTWGIFVTNRVNEIRYLTDVNCWRHIPGTSNPADLLSRGCSPKQLLLSKWWEGPAWLKLTPSKWPTSIPTENEEEITRECRKSVVTAVNTVEENICSALIEKFSSYKKIVSILGWIFHWKNKERRPGLLSPSEIDRGEKSLLRFVQSESLNGIHDKKLKRLKPILDNDGILRVKTKIMNRDDSEFFKSPIILPSDNPLVHKLVEHTHKNNHHVSGSTLMSLMREKYWILRSRKVIRRVVNKCTICRRFDAKNLQPESTFLPEERVRDAEVFEIVGTDFAGPLYCREGKVWIVIFTCAVYRAVRFDVVNSLSTDGFIMAFRRFVARNGRPRIVFSDNGTNFRGTSNLLDSIDWNEVVNSTSIEPIEWRFSPPSAPWWGGFWERMVGLMKNVLRKTLGTTTLTREELYTVLTDCEKLINSRPITYSTEDPSEPLPICPLMFLQPTQSSGLPDIDNIESVSLQKNIKHRQRIRDDLKRRFRSEYLGQLIMKPDKARPTRQPREGEIVFIGSDDQKRLDWPIAIVEKIVPGKDGTCRVVHLRTQEGRLCRPTKRLYPLEVFHTEGDSGQADAAEDADVTSDAATEASSVEGRPIKQGVTTRSGRKIKLPLRFC</sequence>
<evidence type="ECO:0000313" key="4">
    <source>
        <dbReference type="Proteomes" id="UP001307889"/>
    </source>
</evidence>
<dbReference type="InterPro" id="IPR000477">
    <property type="entry name" value="RT_dom"/>
</dbReference>
<dbReference type="InterPro" id="IPR005312">
    <property type="entry name" value="DUF1759"/>
</dbReference>
<dbReference type="PANTHER" id="PTHR47331:SF1">
    <property type="entry name" value="GAG-LIKE PROTEIN"/>
    <property type="match status" value="1"/>
</dbReference>
<dbReference type="InterPro" id="IPR041588">
    <property type="entry name" value="Integrase_H2C2"/>
</dbReference>
<dbReference type="Gene3D" id="3.30.420.10">
    <property type="entry name" value="Ribonuclease H-like superfamily/Ribonuclease H"/>
    <property type="match status" value="1"/>
</dbReference>
<dbReference type="Gene3D" id="3.10.10.10">
    <property type="entry name" value="HIV Type 1 Reverse Transcriptase, subunit A, domain 1"/>
    <property type="match status" value="1"/>
</dbReference>
<evidence type="ECO:0000259" key="2">
    <source>
        <dbReference type="PROSITE" id="PS50994"/>
    </source>
</evidence>
<dbReference type="SUPFAM" id="SSF53098">
    <property type="entry name" value="Ribonuclease H-like"/>
    <property type="match status" value="1"/>
</dbReference>
<dbReference type="InterPro" id="IPR008042">
    <property type="entry name" value="Retrotrans_Pao"/>
</dbReference>
<organism evidence="3 4">
    <name type="scientific">Nesidiocoris tenuis</name>
    <dbReference type="NCBI Taxonomy" id="355587"/>
    <lineage>
        <taxon>Eukaryota</taxon>
        <taxon>Metazoa</taxon>
        <taxon>Ecdysozoa</taxon>
        <taxon>Arthropoda</taxon>
        <taxon>Hexapoda</taxon>
        <taxon>Insecta</taxon>
        <taxon>Pterygota</taxon>
        <taxon>Neoptera</taxon>
        <taxon>Paraneoptera</taxon>
        <taxon>Hemiptera</taxon>
        <taxon>Heteroptera</taxon>
        <taxon>Panheteroptera</taxon>
        <taxon>Cimicomorpha</taxon>
        <taxon>Miridae</taxon>
        <taxon>Dicyphina</taxon>
        <taxon>Nesidiocoris</taxon>
    </lineage>
</organism>
<dbReference type="InterPro" id="IPR001584">
    <property type="entry name" value="Integrase_cat-core"/>
</dbReference>
<dbReference type="Proteomes" id="UP001307889">
    <property type="component" value="Chromosome 1"/>
</dbReference>
<keyword evidence="4" id="KW-1185">Reference proteome</keyword>
<dbReference type="InterPro" id="IPR012337">
    <property type="entry name" value="RNaseH-like_sf"/>
</dbReference>
<dbReference type="CDD" id="cd00303">
    <property type="entry name" value="retropepsin_like"/>
    <property type="match status" value="1"/>
</dbReference>
<dbReference type="SUPFAM" id="SSF56672">
    <property type="entry name" value="DNA/RNA polymerases"/>
    <property type="match status" value="1"/>
</dbReference>
<dbReference type="Gene3D" id="2.40.70.10">
    <property type="entry name" value="Acid Proteases"/>
    <property type="match status" value="1"/>
</dbReference>
<accession>A0ABN7A8C3</accession>
<keyword evidence="1" id="KW-0175">Coiled coil</keyword>
<dbReference type="PROSITE" id="PS50994">
    <property type="entry name" value="INTEGRASE"/>
    <property type="match status" value="1"/>
</dbReference>
<dbReference type="InterPro" id="IPR043502">
    <property type="entry name" value="DNA/RNA_pol_sf"/>
</dbReference>
<dbReference type="Pfam" id="PF00078">
    <property type="entry name" value="RVT_1"/>
    <property type="match status" value="1"/>
</dbReference>
<dbReference type="InterPro" id="IPR043128">
    <property type="entry name" value="Rev_trsase/Diguanyl_cyclase"/>
</dbReference>
<dbReference type="Gene3D" id="1.10.340.70">
    <property type="match status" value="1"/>
</dbReference>
<dbReference type="Pfam" id="PF03564">
    <property type="entry name" value="DUF1759"/>
    <property type="match status" value="1"/>
</dbReference>